<dbReference type="EMBL" id="JAWNGG020000183">
    <property type="protein sequence ID" value="KAK9297898.1"/>
    <property type="molecule type" value="Genomic_DNA"/>
</dbReference>
<name>A0AAW0ZMI7_9HYME</name>
<organism evidence="2 3">
    <name type="scientific">Tetragonisca angustula</name>
    <dbReference type="NCBI Taxonomy" id="166442"/>
    <lineage>
        <taxon>Eukaryota</taxon>
        <taxon>Metazoa</taxon>
        <taxon>Ecdysozoa</taxon>
        <taxon>Arthropoda</taxon>
        <taxon>Hexapoda</taxon>
        <taxon>Insecta</taxon>
        <taxon>Pterygota</taxon>
        <taxon>Neoptera</taxon>
        <taxon>Endopterygota</taxon>
        <taxon>Hymenoptera</taxon>
        <taxon>Apocrita</taxon>
        <taxon>Aculeata</taxon>
        <taxon>Apoidea</taxon>
        <taxon>Anthophila</taxon>
        <taxon>Apidae</taxon>
        <taxon>Tetragonisca</taxon>
    </lineage>
</organism>
<evidence type="ECO:0000313" key="3">
    <source>
        <dbReference type="Proteomes" id="UP001432146"/>
    </source>
</evidence>
<proteinExistence type="predicted"/>
<reference evidence="2 3" key="1">
    <citation type="submission" date="2024-05" db="EMBL/GenBank/DDBJ databases">
        <title>The nuclear and mitochondrial genome assemblies of Tetragonisca angustula (Apidae: Meliponini), a tiny yet remarkable pollinator in the Neotropics.</title>
        <authorList>
            <person name="Ferrari R."/>
            <person name="Ricardo P.C."/>
            <person name="Dias F.C."/>
            <person name="Araujo N.S."/>
            <person name="Soares D.O."/>
            <person name="Zhou Q.-S."/>
            <person name="Zhu C.-D."/>
            <person name="Coutinho L."/>
            <person name="Airas M.C."/>
            <person name="Batista T.M."/>
        </authorList>
    </citation>
    <scope>NUCLEOTIDE SEQUENCE [LARGE SCALE GENOMIC DNA]</scope>
    <source>
        <strain evidence="2">ASF017062</strain>
        <tissue evidence="2">Abdomen</tissue>
    </source>
</reference>
<gene>
    <name evidence="2" type="ORF">QLX08_008557</name>
</gene>
<comment type="caution">
    <text evidence="2">The sequence shown here is derived from an EMBL/GenBank/DDBJ whole genome shotgun (WGS) entry which is preliminary data.</text>
</comment>
<dbReference type="AlphaFoldDB" id="A0AAW0ZMI7"/>
<protein>
    <submittedName>
        <fullName evidence="2">Uncharacterized protein</fullName>
    </submittedName>
</protein>
<feature type="region of interest" description="Disordered" evidence="1">
    <location>
        <begin position="1"/>
        <end position="28"/>
    </location>
</feature>
<sequence length="97" mass="10305">MQRRGEEKRREEKRRDKTRRAEESEKVEGGVRVGGARGWLLTTVARPGLLTAAGFGPPAGCGGSSLYVGRGFAGVGVRVEKGHAGGRMAKLFGTMSC</sequence>
<evidence type="ECO:0000256" key="1">
    <source>
        <dbReference type="SAM" id="MobiDB-lite"/>
    </source>
</evidence>
<dbReference type="Proteomes" id="UP001432146">
    <property type="component" value="Unassembled WGS sequence"/>
</dbReference>
<evidence type="ECO:0000313" key="2">
    <source>
        <dbReference type="EMBL" id="KAK9297898.1"/>
    </source>
</evidence>
<keyword evidence="3" id="KW-1185">Reference proteome</keyword>
<accession>A0AAW0ZMI7</accession>